<evidence type="ECO:0000256" key="1">
    <source>
        <dbReference type="ARBA" id="ARBA00004496"/>
    </source>
</evidence>
<dbReference type="Proteomes" id="UP000229498">
    <property type="component" value="Unassembled WGS sequence"/>
</dbReference>
<dbReference type="InterPro" id="IPR005623">
    <property type="entry name" value="Chaperone_NapD_NO3_reduct"/>
</dbReference>
<gene>
    <name evidence="4" type="primary">napD</name>
    <name evidence="5" type="ORF">CVT23_16475</name>
</gene>
<dbReference type="OrthoDB" id="7306089at2"/>
<evidence type="ECO:0000313" key="5">
    <source>
        <dbReference type="EMBL" id="PJK28550.1"/>
    </source>
</evidence>
<dbReference type="HAMAP" id="MF_02200">
    <property type="entry name" value="NapD"/>
    <property type="match status" value="1"/>
</dbReference>
<dbReference type="GO" id="GO:0005737">
    <property type="term" value="C:cytoplasm"/>
    <property type="evidence" value="ECO:0007669"/>
    <property type="project" value="UniProtKB-SubCell"/>
</dbReference>
<evidence type="ECO:0000256" key="3">
    <source>
        <dbReference type="ARBA" id="ARBA00023186"/>
    </source>
</evidence>
<dbReference type="PANTHER" id="PTHR38603:SF1">
    <property type="entry name" value="CHAPERONE NAPD"/>
    <property type="match status" value="1"/>
</dbReference>
<keyword evidence="3 4" id="KW-0143">Chaperone</keyword>
<comment type="similarity">
    <text evidence="4">Belongs to the NapD family.</text>
</comment>
<sequence>MNSSVHIASLVVQCRPEKLGQVQTAIAAEPGTEIHAADPAGKLVVVVETATEGAITDLSFRLGHTDGVLSCNLVYHAVDDGEAAPFQGSSA</sequence>
<keyword evidence="6" id="KW-1185">Reference proteome</keyword>
<protein>
    <recommendedName>
        <fullName evidence="4">Chaperone NapD</fullName>
    </recommendedName>
    <alternativeName>
        <fullName evidence="4">NapA signal peptide-binding chaperone NapD</fullName>
    </alternativeName>
</protein>
<reference evidence="5 6" key="1">
    <citation type="submission" date="2017-11" db="EMBL/GenBank/DDBJ databases">
        <title>Draft genome sequence of Rhizobiales bacterium SY3-13.</title>
        <authorList>
            <person name="Sun C."/>
        </authorList>
    </citation>
    <scope>NUCLEOTIDE SEQUENCE [LARGE SCALE GENOMIC DNA]</scope>
    <source>
        <strain evidence="5 6">SY3-13</strain>
    </source>
</reference>
<comment type="subunit">
    <text evidence="4">Interacts with the cytoplasmic NapA precursor.</text>
</comment>
<dbReference type="Gene3D" id="3.30.70.920">
    <property type="match status" value="1"/>
</dbReference>
<dbReference type="AlphaFoldDB" id="A0A2M9FYL8"/>
<dbReference type="EMBL" id="PHIG01000043">
    <property type="protein sequence ID" value="PJK28550.1"/>
    <property type="molecule type" value="Genomic_DNA"/>
</dbReference>
<dbReference type="RefSeq" id="WP_109796029.1">
    <property type="nucleotide sequence ID" value="NZ_PHIG01000043.1"/>
</dbReference>
<evidence type="ECO:0000256" key="2">
    <source>
        <dbReference type="ARBA" id="ARBA00022490"/>
    </source>
</evidence>
<dbReference type="PANTHER" id="PTHR38603">
    <property type="entry name" value="CHAPERONE NAPD"/>
    <property type="match status" value="1"/>
</dbReference>
<comment type="subcellular location">
    <subcellularLocation>
        <location evidence="1 4">Cytoplasm</location>
    </subcellularLocation>
</comment>
<evidence type="ECO:0000256" key="4">
    <source>
        <dbReference type="HAMAP-Rule" id="MF_02200"/>
    </source>
</evidence>
<comment type="caution">
    <text evidence="5">The sequence shown here is derived from an EMBL/GenBank/DDBJ whole genome shotgun (WGS) entry which is preliminary data.</text>
</comment>
<comment type="function">
    <text evidence="4">Chaperone for NapA, the catalytic subunit of the periplasmic nitrate reductase. It binds directly and specifically to the twin-arginine signal peptide of NapA, preventing premature interaction with the Tat translocase and premature export.</text>
</comment>
<organism evidence="5 6">
    <name type="scientific">Minwuia thermotolerans</name>
    <dbReference type="NCBI Taxonomy" id="2056226"/>
    <lineage>
        <taxon>Bacteria</taxon>
        <taxon>Pseudomonadati</taxon>
        <taxon>Pseudomonadota</taxon>
        <taxon>Alphaproteobacteria</taxon>
        <taxon>Minwuiales</taxon>
        <taxon>Minwuiaceae</taxon>
        <taxon>Minwuia</taxon>
    </lineage>
</organism>
<keyword evidence="2 4" id="KW-0963">Cytoplasm</keyword>
<dbReference type="Pfam" id="PF03927">
    <property type="entry name" value="NapD"/>
    <property type="match status" value="1"/>
</dbReference>
<proteinExistence type="inferred from homology"/>
<evidence type="ECO:0000313" key="6">
    <source>
        <dbReference type="Proteomes" id="UP000229498"/>
    </source>
</evidence>
<dbReference type="GO" id="GO:0005048">
    <property type="term" value="F:signal sequence binding"/>
    <property type="evidence" value="ECO:0007669"/>
    <property type="project" value="UniProtKB-UniRule"/>
</dbReference>
<accession>A0A2M9FYL8</accession>
<name>A0A2M9FYL8_9PROT</name>
<dbReference type="GO" id="GO:0051224">
    <property type="term" value="P:negative regulation of protein transport"/>
    <property type="evidence" value="ECO:0007669"/>
    <property type="project" value="UniProtKB-UniRule"/>
</dbReference>